<keyword evidence="1" id="KW-1133">Transmembrane helix</keyword>
<gene>
    <name evidence="2" type="ORF">GLIP_3709</name>
</gene>
<dbReference type="AlphaFoldDB" id="K6YYP5"/>
<dbReference type="eggNOG" id="ENOG5033E3J">
    <property type="taxonomic scope" value="Bacteria"/>
</dbReference>
<keyword evidence="1" id="KW-0472">Membrane</keyword>
<evidence type="ECO:0000313" key="2">
    <source>
        <dbReference type="EMBL" id="GAC16320.1"/>
    </source>
</evidence>
<dbReference type="STRING" id="1127673.GLIP_3709"/>
<evidence type="ECO:0000256" key="1">
    <source>
        <dbReference type="SAM" id="Phobius"/>
    </source>
</evidence>
<dbReference type="OrthoDB" id="1492993at2"/>
<dbReference type="Proteomes" id="UP000006334">
    <property type="component" value="Unassembled WGS sequence"/>
</dbReference>
<name>K6YYP5_9ALTE</name>
<accession>K6YYP5</accession>
<comment type="caution">
    <text evidence="2">The sequence shown here is derived from an EMBL/GenBank/DDBJ whole genome shotgun (WGS) entry which is preliminary data.</text>
</comment>
<organism evidence="2 3">
    <name type="scientific">Aliiglaciecola lipolytica E3</name>
    <dbReference type="NCBI Taxonomy" id="1127673"/>
    <lineage>
        <taxon>Bacteria</taxon>
        <taxon>Pseudomonadati</taxon>
        <taxon>Pseudomonadota</taxon>
        <taxon>Gammaproteobacteria</taxon>
        <taxon>Alteromonadales</taxon>
        <taxon>Alteromonadaceae</taxon>
        <taxon>Aliiglaciecola</taxon>
    </lineage>
</organism>
<keyword evidence="3" id="KW-1185">Reference proteome</keyword>
<feature type="transmembrane region" description="Helical" evidence="1">
    <location>
        <begin position="12"/>
        <end position="34"/>
    </location>
</feature>
<sequence>MQKTVWYKAPEMIIALSALLISVVTAVVGIYSAYIDRSYARAAVWPRIEIYRSFNNGVFEYGVMNSGNGPALIQYAHVTYKGEPIQYWNQIPDIPDFVQSHLSTRILSSQNTIIPLSIGTEKAAGFVAVDSDIDIQLCYCSIYEECWLISRVNAAETVESCEISPEKSFLQ</sequence>
<evidence type="ECO:0000313" key="3">
    <source>
        <dbReference type="Proteomes" id="UP000006334"/>
    </source>
</evidence>
<keyword evidence="1" id="KW-0812">Transmembrane</keyword>
<protein>
    <submittedName>
        <fullName evidence="2">Uncharacterized protein</fullName>
    </submittedName>
</protein>
<dbReference type="RefSeq" id="WP_008846122.1">
    <property type="nucleotide sequence ID" value="NZ_BAEN01000068.1"/>
</dbReference>
<proteinExistence type="predicted"/>
<dbReference type="EMBL" id="BAEN01000068">
    <property type="protein sequence ID" value="GAC16320.1"/>
    <property type="molecule type" value="Genomic_DNA"/>
</dbReference>
<reference evidence="2 3" key="1">
    <citation type="journal article" date="2017" name="Antonie Van Leeuwenhoek">
        <title>Rhizobium rhizosphaerae sp. nov., a novel species isolated from rice rhizosphere.</title>
        <authorList>
            <person name="Zhao J.J."/>
            <person name="Zhang J."/>
            <person name="Zhang R.J."/>
            <person name="Zhang C.W."/>
            <person name="Yin H.Q."/>
            <person name="Zhang X.X."/>
        </authorList>
    </citation>
    <scope>NUCLEOTIDE SEQUENCE [LARGE SCALE GENOMIC DNA]</scope>
    <source>
        <strain evidence="2 3">E3</strain>
    </source>
</reference>